<dbReference type="PANTHER" id="PTHR11005">
    <property type="entry name" value="LYSOSOMAL ACID LIPASE-RELATED"/>
    <property type="match status" value="1"/>
</dbReference>
<dbReference type="SUPFAM" id="SSF53474">
    <property type="entry name" value="alpha/beta-Hydrolases"/>
    <property type="match status" value="1"/>
</dbReference>
<dbReference type="AlphaFoldDB" id="A0A0L7KL74"/>
<evidence type="ECO:0000313" key="7">
    <source>
        <dbReference type="Proteomes" id="UP000037510"/>
    </source>
</evidence>
<keyword evidence="1" id="KW-0442">Lipid degradation</keyword>
<dbReference type="STRING" id="104452.A0A0L7KL74"/>
<keyword evidence="7" id="KW-1185">Reference proteome</keyword>
<reference evidence="6 7" key="1">
    <citation type="journal article" date="2015" name="Genome Biol. Evol.">
        <title>The genome of winter moth (Operophtera brumata) provides a genomic perspective on sexual dimorphism and phenology.</title>
        <authorList>
            <person name="Derks M.F."/>
            <person name="Smit S."/>
            <person name="Salis L."/>
            <person name="Schijlen E."/>
            <person name="Bossers A."/>
            <person name="Mateman C."/>
            <person name="Pijl A.S."/>
            <person name="de Ridder D."/>
            <person name="Groenen M.A."/>
            <person name="Visser M.E."/>
            <person name="Megens H.J."/>
        </authorList>
    </citation>
    <scope>NUCLEOTIDE SEQUENCE [LARGE SCALE GENOMIC DNA]</scope>
    <source>
        <strain evidence="6">WM2013NL</strain>
        <tissue evidence="6">Head and thorax</tissue>
    </source>
</reference>
<keyword evidence="2" id="KW-0443">Lipid metabolism</keyword>
<dbReference type="Pfam" id="PF04083">
    <property type="entry name" value="Abhydro_lipase"/>
    <property type="match status" value="1"/>
</dbReference>
<organism evidence="6 7">
    <name type="scientific">Operophtera brumata</name>
    <name type="common">Winter moth</name>
    <name type="synonym">Phalaena brumata</name>
    <dbReference type="NCBI Taxonomy" id="104452"/>
    <lineage>
        <taxon>Eukaryota</taxon>
        <taxon>Metazoa</taxon>
        <taxon>Ecdysozoa</taxon>
        <taxon>Arthropoda</taxon>
        <taxon>Hexapoda</taxon>
        <taxon>Insecta</taxon>
        <taxon>Pterygota</taxon>
        <taxon>Neoptera</taxon>
        <taxon>Endopterygota</taxon>
        <taxon>Lepidoptera</taxon>
        <taxon>Glossata</taxon>
        <taxon>Ditrysia</taxon>
        <taxon>Geometroidea</taxon>
        <taxon>Geometridae</taxon>
        <taxon>Larentiinae</taxon>
        <taxon>Operophtera</taxon>
    </lineage>
</organism>
<dbReference type="Pfam" id="PF00561">
    <property type="entry name" value="Abhydrolase_1"/>
    <property type="match status" value="1"/>
</dbReference>
<comment type="caution">
    <text evidence="6">The sequence shown here is derived from an EMBL/GenBank/DDBJ whole genome shotgun (WGS) entry which is preliminary data.</text>
</comment>
<evidence type="ECO:0000256" key="3">
    <source>
        <dbReference type="SAM" id="SignalP"/>
    </source>
</evidence>
<protein>
    <submittedName>
        <fullName evidence="6">Lipase</fullName>
    </submittedName>
</protein>
<feature type="non-terminal residue" evidence="6">
    <location>
        <position position="198"/>
    </location>
</feature>
<dbReference type="InterPro" id="IPR029058">
    <property type="entry name" value="AB_hydrolase_fold"/>
</dbReference>
<accession>A0A0L7KL74</accession>
<feature type="domain" description="Partial AB-hydrolase lipase" evidence="5">
    <location>
        <begin position="53"/>
        <end position="87"/>
    </location>
</feature>
<dbReference type="EMBL" id="JTDY01009239">
    <property type="protein sequence ID" value="KOB63875.1"/>
    <property type="molecule type" value="Genomic_DNA"/>
</dbReference>
<evidence type="ECO:0000313" key="6">
    <source>
        <dbReference type="EMBL" id="KOB63875.1"/>
    </source>
</evidence>
<dbReference type="Proteomes" id="UP000037510">
    <property type="component" value="Unassembled WGS sequence"/>
</dbReference>
<dbReference type="Gene3D" id="3.40.50.1820">
    <property type="entry name" value="alpha/beta hydrolase"/>
    <property type="match status" value="1"/>
</dbReference>
<evidence type="ECO:0000259" key="4">
    <source>
        <dbReference type="Pfam" id="PF00561"/>
    </source>
</evidence>
<dbReference type="InterPro" id="IPR000073">
    <property type="entry name" value="AB_hydrolase_1"/>
</dbReference>
<name>A0A0L7KL74_OPEBR</name>
<evidence type="ECO:0000259" key="5">
    <source>
        <dbReference type="Pfam" id="PF04083"/>
    </source>
</evidence>
<gene>
    <name evidence="6" type="ORF">OBRU01_24694</name>
</gene>
<sequence length="198" mass="22575">MLRVVALLLCLASLVYGRRSPNADLIEQYYKTGPESGRYSNNVVEDALLDVPGLISKYGYPVEVHNVVTEDGYILEMQRIPHGRDTHNTPYILAEAGYDVWLGNARGTYYSRNHVSLNPDSSREFWQFSWEEIGARDLTAMIDYTLQVSGKSRLHYIGHSQGTTVFWTMASLRPEYNDKIISMQALAPVAYMRYNENP</sequence>
<evidence type="ECO:0000256" key="1">
    <source>
        <dbReference type="ARBA" id="ARBA00022963"/>
    </source>
</evidence>
<keyword evidence="3" id="KW-0732">Signal</keyword>
<feature type="chain" id="PRO_5005572675" evidence="3">
    <location>
        <begin position="18"/>
        <end position="198"/>
    </location>
</feature>
<dbReference type="InterPro" id="IPR006693">
    <property type="entry name" value="AB_hydrolase_lipase"/>
</dbReference>
<dbReference type="GO" id="GO:0016042">
    <property type="term" value="P:lipid catabolic process"/>
    <property type="evidence" value="ECO:0007669"/>
    <property type="project" value="UniProtKB-KW"/>
</dbReference>
<evidence type="ECO:0000256" key="2">
    <source>
        <dbReference type="ARBA" id="ARBA00023098"/>
    </source>
</evidence>
<proteinExistence type="predicted"/>
<feature type="signal peptide" evidence="3">
    <location>
        <begin position="1"/>
        <end position="17"/>
    </location>
</feature>
<feature type="domain" description="AB hydrolase-1" evidence="4">
    <location>
        <begin position="93"/>
        <end position="188"/>
    </location>
</feature>